<dbReference type="InterPro" id="IPR013328">
    <property type="entry name" value="6PGD_dom2"/>
</dbReference>
<dbReference type="PANTHER" id="PTHR11811">
    <property type="entry name" value="6-PHOSPHOGLUCONATE DEHYDROGENASE"/>
    <property type="match status" value="1"/>
</dbReference>
<dbReference type="GO" id="GO:0006098">
    <property type="term" value="P:pentose-phosphate shunt"/>
    <property type="evidence" value="ECO:0007669"/>
    <property type="project" value="InterPro"/>
</dbReference>
<feature type="compositionally biased region" description="Low complexity" evidence="4">
    <location>
        <begin position="98"/>
        <end position="108"/>
    </location>
</feature>
<keyword evidence="7" id="KW-1185">Reference proteome</keyword>
<dbReference type="AlphaFoldDB" id="A0A941IP47"/>
<protein>
    <recommendedName>
        <fullName evidence="5">6-phosphogluconate dehydrogenase C-terminal domain-containing protein</fullName>
    </recommendedName>
</protein>
<dbReference type="SUPFAM" id="SSF48179">
    <property type="entry name" value="6-phosphogluconate dehydrogenase C-terminal domain-like"/>
    <property type="match status" value="1"/>
</dbReference>
<evidence type="ECO:0000256" key="1">
    <source>
        <dbReference type="ARBA" id="ARBA00008419"/>
    </source>
</evidence>
<dbReference type="GO" id="GO:0004616">
    <property type="term" value="F:phosphogluconate dehydrogenase (decarboxylating) activity"/>
    <property type="evidence" value="ECO:0007669"/>
    <property type="project" value="InterPro"/>
</dbReference>
<feature type="region of interest" description="Disordered" evidence="4">
    <location>
        <begin position="52"/>
        <end position="115"/>
    </location>
</feature>
<gene>
    <name evidence="6" type="ORF">KDL01_05665</name>
</gene>
<accession>A0A941IP47</accession>
<feature type="domain" description="6-phosphogluconate dehydrogenase C-terminal" evidence="5">
    <location>
        <begin position="3"/>
        <end position="50"/>
    </location>
</feature>
<sequence>RGAMATIWRGGCIIRARFLDRIREAYAENDALESLLVAPYFAARRAAGLAPVRAGGPAGGDAPGADGGPGRGGLHARGPDRHGVRTRIRAGQGGPRRGAGASAAAARGGARGHPA</sequence>
<dbReference type="EMBL" id="JAGSOG010000015">
    <property type="protein sequence ID" value="MBR7832737.1"/>
    <property type="molecule type" value="Genomic_DNA"/>
</dbReference>
<reference evidence="6" key="1">
    <citation type="submission" date="2021-04" db="EMBL/GenBank/DDBJ databases">
        <title>Genome based classification of Actinospica acidithermotolerans sp. nov., an actinobacterium isolated from an Indonesian hot spring.</title>
        <authorList>
            <person name="Kusuma A.B."/>
            <person name="Putra K.E."/>
            <person name="Nafisah S."/>
            <person name="Loh J."/>
            <person name="Nouioui I."/>
            <person name="Goodfellow M."/>
        </authorList>
    </citation>
    <scope>NUCLEOTIDE SEQUENCE</scope>
    <source>
        <strain evidence="6">CSCA 57</strain>
    </source>
</reference>
<evidence type="ECO:0000256" key="3">
    <source>
        <dbReference type="ARBA" id="ARBA00023064"/>
    </source>
</evidence>
<comment type="similarity">
    <text evidence="1">Belongs to the 6-phosphogluconate dehydrogenase family.</text>
</comment>
<feature type="non-terminal residue" evidence="6">
    <location>
        <position position="1"/>
    </location>
</feature>
<feature type="compositionally biased region" description="Gly residues" evidence="4">
    <location>
        <begin position="56"/>
        <end position="75"/>
    </location>
</feature>
<dbReference type="InterPro" id="IPR006114">
    <property type="entry name" value="6PGDH_C"/>
</dbReference>
<organism evidence="6 7">
    <name type="scientific">Actinospica durhamensis</name>
    <dbReference type="NCBI Taxonomy" id="1508375"/>
    <lineage>
        <taxon>Bacteria</taxon>
        <taxon>Bacillati</taxon>
        <taxon>Actinomycetota</taxon>
        <taxon>Actinomycetes</taxon>
        <taxon>Catenulisporales</taxon>
        <taxon>Actinospicaceae</taxon>
        <taxon>Actinospica</taxon>
    </lineage>
</organism>
<keyword evidence="2" id="KW-0560">Oxidoreductase</keyword>
<dbReference type="Gene3D" id="1.10.1040.10">
    <property type="entry name" value="N-(1-d-carboxylethyl)-l-norvaline Dehydrogenase, domain 2"/>
    <property type="match status" value="1"/>
</dbReference>
<evidence type="ECO:0000256" key="4">
    <source>
        <dbReference type="SAM" id="MobiDB-lite"/>
    </source>
</evidence>
<comment type="caution">
    <text evidence="6">The sequence shown here is derived from an EMBL/GenBank/DDBJ whole genome shotgun (WGS) entry which is preliminary data.</text>
</comment>
<dbReference type="Pfam" id="PF00393">
    <property type="entry name" value="6PGD"/>
    <property type="match status" value="1"/>
</dbReference>
<evidence type="ECO:0000259" key="5">
    <source>
        <dbReference type="Pfam" id="PF00393"/>
    </source>
</evidence>
<dbReference type="GO" id="GO:0019521">
    <property type="term" value="P:D-gluconate metabolic process"/>
    <property type="evidence" value="ECO:0007669"/>
    <property type="project" value="UniProtKB-KW"/>
</dbReference>
<evidence type="ECO:0000313" key="6">
    <source>
        <dbReference type="EMBL" id="MBR7832737.1"/>
    </source>
</evidence>
<evidence type="ECO:0000313" key="7">
    <source>
        <dbReference type="Proteomes" id="UP000675781"/>
    </source>
</evidence>
<dbReference type="Proteomes" id="UP000675781">
    <property type="component" value="Unassembled WGS sequence"/>
</dbReference>
<proteinExistence type="inferred from homology"/>
<keyword evidence="3" id="KW-0311">Gluconate utilization</keyword>
<evidence type="ECO:0000256" key="2">
    <source>
        <dbReference type="ARBA" id="ARBA00023002"/>
    </source>
</evidence>
<dbReference type="InterPro" id="IPR006183">
    <property type="entry name" value="Pgluconate_DH"/>
</dbReference>
<name>A0A941IP47_9ACTN</name>
<dbReference type="InterPro" id="IPR008927">
    <property type="entry name" value="6-PGluconate_DH-like_C_sf"/>
</dbReference>